<dbReference type="Proteomes" id="UP001344906">
    <property type="component" value="Unassembled WGS sequence"/>
</dbReference>
<reference evidence="2 3" key="1">
    <citation type="submission" date="2023-02" db="EMBL/GenBank/DDBJ databases">
        <title>Dictyobacter halimunensis sp. nov., a new member of the class Ktedonobacteria from forest soil in a geothermal area.</title>
        <authorList>
            <person name="Rachmania M.K."/>
            <person name="Ningsih F."/>
            <person name="Sakai Y."/>
            <person name="Yabe S."/>
            <person name="Yokota A."/>
            <person name="Sjamsuridzal W."/>
        </authorList>
    </citation>
    <scope>NUCLEOTIDE SEQUENCE [LARGE SCALE GENOMIC DNA]</scope>
    <source>
        <strain evidence="2 3">S3.2.2.5</strain>
    </source>
</reference>
<name>A0ABQ6G4R4_9CHLR</name>
<protein>
    <submittedName>
        <fullName evidence="2">Uncharacterized protein</fullName>
    </submittedName>
</protein>
<dbReference type="EMBL" id="BSRI01000002">
    <property type="protein sequence ID" value="GLV59783.1"/>
    <property type="molecule type" value="Genomic_DNA"/>
</dbReference>
<evidence type="ECO:0000313" key="2">
    <source>
        <dbReference type="EMBL" id="GLV59783.1"/>
    </source>
</evidence>
<evidence type="ECO:0000256" key="1">
    <source>
        <dbReference type="SAM" id="Phobius"/>
    </source>
</evidence>
<keyword evidence="1" id="KW-0472">Membrane</keyword>
<keyword evidence="1" id="KW-0812">Transmembrane</keyword>
<accession>A0ABQ6G4R4</accession>
<evidence type="ECO:0000313" key="3">
    <source>
        <dbReference type="Proteomes" id="UP001344906"/>
    </source>
</evidence>
<feature type="transmembrane region" description="Helical" evidence="1">
    <location>
        <begin position="20"/>
        <end position="39"/>
    </location>
</feature>
<keyword evidence="3" id="KW-1185">Reference proteome</keyword>
<sequence length="80" mass="9199">MLYSLAQPYVIHFMDMLYTTAHPLINYSAFNFFTLMFFAREDFHMKSMIRSNFSCNSIGVWISICIKPGSSLIGELFAIG</sequence>
<proteinExistence type="predicted"/>
<comment type="caution">
    <text evidence="2">The sequence shown here is derived from an EMBL/GenBank/DDBJ whole genome shotgun (WGS) entry which is preliminary data.</text>
</comment>
<keyword evidence="1" id="KW-1133">Transmembrane helix</keyword>
<gene>
    <name evidence="2" type="ORF">KDH_66070</name>
</gene>
<organism evidence="2 3">
    <name type="scientific">Dictyobacter halimunensis</name>
    <dbReference type="NCBI Taxonomy" id="3026934"/>
    <lineage>
        <taxon>Bacteria</taxon>
        <taxon>Bacillati</taxon>
        <taxon>Chloroflexota</taxon>
        <taxon>Ktedonobacteria</taxon>
        <taxon>Ktedonobacterales</taxon>
        <taxon>Dictyobacteraceae</taxon>
        <taxon>Dictyobacter</taxon>
    </lineage>
</organism>